<dbReference type="GO" id="GO:0007165">
    <property type="term" value="P:signal transduction"/>
    <property type="evidence" value="ECO:0007669"/>
    <property type="project" value="UniProtKB-KW"/>
</dbReference>
<evidence type="ECO:0000256" key="1">
    <source>
        <dbReference type="ARBA" id="ARBA00004141"/>
    </source>
</evidence>
<reference evidence="10" key="1">
    <citation type="submission" date="2018-04" db="EMBL/GenBank/DDBJ databases">
        <title>Transcriptome assembly of Sipha flava.</title>
        <authorList>
            <person name="Scully E.D."/>
            <person name="Geib S.M."/>
            <person name="Palmer N.A."/>
            <person name="Koch K."/>
            <person name="Bradshaw J."/>
            <person name="Heng-Moss T."/>
            <person name="Sarath G."/>
        </authorList>
    </citation>
    <scope>NUCLEOTIDE SEQUENCE</scope>
</reference>
<proteinExistence type="predicted"/>
<evidence type="ECO:0000256" key="9">
    <source>
        <dbReference type="SAM" id="Phobius"/>
    </source>
</evidence>
<feature type="transmembrane region" description="Helical" evidence="9">
    <location>
        <begin position="62"/>
        <end position="83"/>
    </location>
</feature>
<feature type="transmembrane region" description="Helical" evidence="9">
    <location>
        <begin position="30"/>
        <end position="56"/>
    </location>
</feature>
<accession>A0A2S2Q6Q7</accession>
<evidence type="ECO:0000256" key="4">
    <source>
        <dbReference type="ARBA" id="ARBA00022725"/>
    </source>
</evidence>
<dbReference type="GO" id="GO:0004984">
    <property type="term" value="F:olfactory receptor activity"/>
    <property type="evidence" value="ECO:0007669"/>
    <property type="project" value="InterPro"/>
</dbReference>
<evidence type="ECO:0000256" key="5">
    <source>
        <dbReference type="ARBA" id="ARBA00022989"/>
    </source>
</evidence>
<keyword evidence="3 9" id="KW-0812">Transmembrane</keyword>
<evidence type="ECO:0000256" key="6">
    <source>
        <dbReference type="ARBA" id="ARBA00023136"/>
    </source>
</evidence>
<name>A0A2S2Q6Q7_9HEMI</name>
<dbReference type="InterPro" id="IPR004117">
    <property type="entry name" value="7tm6_olfct_rcpt"/>
</dbReference>
<evidence type="ECO:0000256" key="8">
    <source>
        <dbReference type="ARBA" id="ARBA00023224"/>
    </source>
</evidence>
<comment type="subcellular location">
    <subcellularLocation>
        <location evidence="1">Membrane</location>
        <topology evidence="1">Multi-pass membrane protein</topology>
    </subcellularLocation>
</comment>
<dbReference type="AlphaFoldDB" id="A0A2S2Q6Q7"/>
<evidence type="ECO:0000313" key="10">
    <source>
        <dbReference type="EMBL" id="MBY73281.1"/>
    </source>
</evidence>
<keyword evidence="5 9" id="KW-1133">Transmembrane helix</keyword>
<protein>
    <submittedName>
        <fullName evidence="10">Uncharacterized protein</fullName>
    </submittedName>
</protein>
<keyword evidence="8" id="KW-0807">Transducer</keyword>
<dbReference type="Pfam" id="PF02949">
    <property type="entry name" value="7tm_6"/>
    <property type="match status" value="1"/>
</dbReference>
<keyword evidence="6 9" id="KW-0472">Membrane</keyword>
<keyword evidence="2" id="KW-0716">Sensory transduction</keyword>
<keyword evidence="7" id="KW-0675">Receptor</keyword>
<dbReference type="GO" id="GO:0016020">
    <property type="term" value="C:membrane"/>
    <property type="evidence" value="ECO:0007669"/>
    <property type="project" value="UniProtKB-SubCell"/>
</dbReference>
<evidence type="ECO:0000256" key="7">
    <source>
        <dbReference type="ARBA" id="ARBA00023170"/>
    </source>
</evidence>
<sequence>MDVNIELKNVLYDQLKLFLKMKSYYKCSRLIVLANTVFCSSIIITMTFTFIVTFSSSELSSVFYLVKIASTDLYVCFQIYLYCKLFENLNNKKDSVNFSIYSSDWTNMNLKSKKLLLLAMNMNNVNWLQMKASPRRHVDLQQFLNVLTTCYNIISVMVNTLKK</sequence>
<dbReference type="OrthoDB" id="6597368at2759"/>
<gene>
    <name evidence="10" type="ORF">g.64528</name>
</gene>
<dbReference type="GO" id="GO:0005549">
    <property type="term" value="F:odorant binding"/>
    <property type="evidence" value="ECO:0007669"/>
    <property type="project" value="InterPro"/>
</dbReference>
<organism evidence="10">
    <name type="scientific">Sipha flava</name>
    <name type="common">yellow sugarcane aphid</name>
    <dbReference type="NCBI Taxonomy" id="143950"/>
    <lineage>
        <taxon>Eukaryota</taxon>
        <taxon>Metazoa</taxon>
        <taxon>Ecdysozoa</taxon>
        <taxon>Arthropoda</taxon>
        <taxon>Hexapoda</taxon>
        <taxon>Insecta</taxon>
        <taxon>Pterygota</taxon>
        <taxon>Neoptera</taxon>
        <taxon>Paraneoptera</taxon>
        <taxon>Hemiptera</taxon>
        <taxon>Sternorrhyncha</taxon>
        <taxon>Aphidomorpha</taxon>
        <taxon>Aphidoidea</taxon>
        <taxon>Aphididae</taxon>
        <taxon>Sipha</taxon>
    </lineage>
</organism>
<dbReference type="EMBL" id="GGMS01004078">
    <property type="protein sequence ID" value="MBY73281.1"/>
    <property type="molecule type" value="Transcribed_RNA"/>
</dbReference>
<evidence type="ECO:0000256" key="2">
    <source>
        <dbReference type="ARBA" id="ARBA00022606"/>
    </source>
</evidence>
<keyword evidence="4" id="KW-0552">Olfaction</keyword>
<evidence type="ECO:0000256" key="3">
    <source>
        <dbReference type="ARBA" id="ARBA00022692"/>
    </source>
</evidence>